<keyword evidence="4" id="KW-0479">Metal-binding</keyword>
<dbReference type="Gene3D" id="3.30.2010.10">
    <property type="entry name" value="Metalloproteases ('zincins'), catalytic domain"/>
    <property type="match status" value="1"/>
</dbReference>
<evidence type="ECO:0000313" key="12">
    <source>
        <dbReference type="EMBL" id="KAJ8602726.1"/>
    </source>
</evidence>
<comment type="caution">
    <text evidence="12">The sequence shown here is derived from an EMBL/GenBank/DDBJ whole genome shotgun (WGS) entry which is preliminary data.</text>
</comment>
<evidence type="ECO:0000313" key="13">
    <source>
        <dbReference type="Proteomes" id="UP001230188"/>
    </source>
</evidence>
<dbReference type="Pfam" id="PF01435">
    <property type="entry name" value="Peptidase_M48"/>
    <property type="match status" value="1"/>
</dbReference>
<dbReference type="GO" id="GO:0004222">
    <property type="term" value="F:metalloendopeptidase activity"/>
    <property type="evidence" value="ECO:0007669"/>
    <property type="project" value="InterPro"/>
</dbReference>
<keyword evidence="7" id="KW-1133">Transmembrane helix</keyword>
<name>A0AAD7XLM1_9STRA</name>
<dbReference type="CDD" id="cd07325">
    <property type="entry name" value="M48_Ste24p_like"/>
    <property type="match status" value="1"/>
</dbReference>
<keyword evidence="8 10" id="KW-0482">Metalloprotease</keyword>
<evidence type="ECO:0000256" key="5">
    <source>
        <dbReference type="ARBA" id="ARBA00022801"/>
    </source>
</evidence>
<evidence type="ECO:0000256" key="7">
    <source>
        <dbReference type="ARBA" id="ARBA00022989"/>
    </source>
</evidence>
<dbReference type="GO" id="GO:0006508">
    <property type="term" value="P:proteolysis"/>
    <property type="evidence" value="ECO:0007669"/>
    <property type="project" value="UniProtKB-KW"/>
</dbReference>
<keyword evidence="13" id="KW-1185">Reference proteome</keyword>
<sequence>MTLGRSVGLNPNAFRHPLDSDLTRLVRGTTGGLEGLVRLGVRSLVEPFSRLENLAFGVRVSDCHLHSLLVEACDTLDVRVPELYVRQDPLPNAYTLAFRGETSIVATSALVSLLSDDELRAVFGHELGHIKCEHSVWLSVAGIAWPNVPVFGQTILSPLLADWRRAAEYTCDRAALLVVKDPKIVTSALLKLLSGLEDPPDPATFLSQARDYENTLRGANPLVRSLFASQKLSRLTHPLPLQRVAELDKWGASSAYAAALARIK</sequence>
<keyword evidence="6 10" id="KW-0862">Zinc</keyword>
<keyword evidence="9" id="KW-0472">Membrane</keyword>
<protein>
    <recommendedName>
        <fullName evidence="11">Peptidase M48 domain-containing protein</fullName>
    </recommendedName>
</protein>
<keyword evidence="3" id="KW-0812">Transmembrane</keyword>
<dbReference type="Proteomes" id="UP001230188">
    <property type="component" value="Unassembled WGS sequence"/>
</dbReference>
<dbReference type="InterPro" id="IPR001915">
    <property type="entry name" value="Peptidase_M48"/>
</dbReference>
<evidence type="ECO:0000256" key="9">
    <source>
        <dbReference type="ARBA" id="ARBA00023136"/>
    </source>
</evidence>
<comment type="cofactor">
    <cofactor evidence="10">
        <name>Zn(2+)</name>
        <dbReference type="ChEBI" id="CHEBI:29105"/>
    </cofactor>
    <text evidence="10">Binds 1 zinc ion per subunit.</text>
</comment>
<evidence type="ECO:0000256" key="3">
    <source>
        <dbReference type="ARBA" id="ARBA00022692"/>
    </source>
</evidence>
<proteinExistence type="inferred from homology"/>
<dbReference type="EMBL" id="JAQMWT010000370">
    <property type="protein sequence ID" value="KAJ8602726.1"/>
    <property type="molecule type" value="Genomic_DNA"/>
</dbReference>
<evidence type="ECO:0000256" key="8">
    <source>
        <dbReference type="ARBA" id="ARBA00023049"/>
    </source>
</evidence>
<evidence type="ECO:0000256" key="4">
    <source>
        <dbReference type="ARBA" id="ARBA00022723"/>
    </source>
</evidence>
<evidence type="ECO:0000259" key="11">
    <source>
        <dbReference type="Pfam" id="PF01435"/>
    </source>
</evidence>
<dbReference type="PANTHER" id="PTHR43221">
    <property type="entry name" value="PROTEASE HTPX"/>
    <property type="match status" value="1"/>
</dbReference>
<keyword evidence="1" id="KW-1003">Cell membrane</keyword>
<gene>
    <name evidence="12" type="ORF">CTAYLR_003782</name>
</gene>
<dbReference type="GO" id="GO:0046872">
    <property type="term" value="F:metal ion binding"/>
    <property type="evidence" value="ECO:0007669"/>
    <property type="project" value="UniProtKB-KW"/>
</dbReference>
<evidence type="ECO:0000256" key="1">
    <source>
        <dbReference type="ARBA" id="ARBA00022475"/>
    </source>
</evidence>
<evidence type="ECO:0000256" key="6">
    <source>
        <dbReference type="ARBA" id="ARBA00022833"/>
    </source>
</evidence>
<accession>A0AAD7XLM1</accession>
<feature type="domain" description="Peptidase M48" evidence="11">
    <location>
        <begin position="65"/>
        <end position="250"/>
    </location>
</feature>
<dbReference type="InterPro" id="IPR050083">
    <property type="entry name" value="HtpX_protease"/>
</dbReference>
<dbReference type="PANTHER" id="PTHR43221:SF3">
    <property type="entry name" value="SLL1280 PROTEIN"/>
    <property type="match status" value="1"/>
</dbReference>
<keyword evidence="2 10" id="KW-0645">Protease</keyword>
<dbReference type="AlphaFoldDB" id="A0AAD7XLM1"/>
<organism evidence="12 13">
    <name type="scientific">Chrysophaeum taylorii</name>
    <dbReference type="NCBI Taxonomy" id="2483200"/>
    <lineage>
        <taxon>Eukaryota</taxon>
        <taxon>Sar</taxon>
        <taxon>Stramenopiles</taxon>
        <taxon>Ochrophyta</taxon>
        <taxon>Pelagophyceae</taxon>
        <taxon>Pelagomonadales</taxon>
        <taxon>Pelagomonadaceae</taxon>
        <taxon>Chrysophaeum</taxon>
    </lineage>
</organism>
<evidence type="ECO:0000256" key="2">
    <source>
        <dbReference type="ARBA" id="ARBA00022670"/>
    </source>
</evidence>
<keyword evidence="5 10" id="KW-0378">Hydrolase</keyword>
<comment type="similarity">
    <text evidence="10">Belongs to the peptidase M48 family.</text>
</comment>
<evidence type="ECO:0000256" key="10">
    <source>
        <dbReference type="RuleBase" id="RU003983"/>
    </source>
</evidence>
<reference evidence="12" key="1">
    <citation type="submission" date="2023-01" db="EMBL/GenBank/DDBJ databases">
        <title>Metagenome sequencing of chrysophaentin producing Chrysophaeum taylorii.</title>
        <authorList>
            <person name="Davison J."/>
            <person name="Bewley C."/>
        </authorList>
    </citation>
    <scope>NUCLEOTIDE SEQUENCE</scope>
    <source>
        <strain evidence="12">NIES-1699</strain>
    </source>
</reference>